<evidence type="ECO:0000313" key="2">
    <source>
        <dbReference type="EMBL" id="EPS66971.1"/>
    </source>
</evidence>
<organism evidence="2 3">
    <name type="scientific">Genlisea aurea</name>
    <dbReference type="NCBI Taxonomy" id="192259"/>
    <lineage>
        <taxon>Eukaryota</taxon>
        <taxon>Viridiplantae</taxon>
        <taxon>Streptophyta</taxon>
        <taxon>Embryophyta</taxon>
        <taxon>Tracheophyta</taxon>
        <taxon>Spermatophyta</taxon>
        <taxon>Magnoliopsida</taxon>
        <taxon>eudicotyledons</taxon>
        <taxon>Gunneridae</taxon>
        <taxon>Pentapetalae</taxon>
        <taxon>asterids</taxon>
        <taxon>lamiids</taxon>
        <taxon>Lamiales</taxon>
        <taxon>Lentibulariaceae</taxon>
        <taxon>Genlisea</taxon>
    </lineage>
</organism>
<dbReference type="EMBL" id="AUSU01003375">
    <property type="protein sequence ID" value="EPS66971.1"/>
    <property type="molecule type" value="Genomic_DNA"/>
</dbReference>
<keyword evidence="3" id="KW-1185">Reference proteome</keyword>
<feature type="compositionally biased region" description="Basic residues" evidence="1">
    <location>
        <begin position="50"/>
        <end position="61"/>
    </location>
</feature>
<proteinExistence type="predicted"/>
<dbReference type="AlphaFoldDB" id="S8CQ50"/>
<gene>
    <name evidence="2" type="ORF">M569_07806</name>
</gene>
<dbReference type="PANTHER" id="PTHR42851:SF4">
    <property type="entry name" value="PWWP DOMAIN-CONTAINING PROTEIN"/>
    <property type="match status" value="1"/>
</dbReference>
<name>S8CQ50_9LAMI</name>
<comment type="caution">
    <text evidence="2">The sequence shown here is derived from an EMBL/GenBank/DDBJ whole genome shotgun (WGS) entry which is preliminary data.</text>
</comment>
<accession>S8CQ50</accession>
<feature type="region of interest" description="Disordered" evidence="1">
    <location>
        <begin position="47"/>
        <end position="78"/>
    </location>
</feature>
<evidence type="ECO:0000313" key="3">
    <source>
        <dbReference type="Proteomes" id="UP000015453"/>
    </source>
</evidence>
<dbReference type="PANTHER" id="PTHR42851">
    <property type="entry name" value="ALDOLASE-RELATED"/>
    <property type="match status" value="1"/>
</dbReference>
<feature type="compositionally biased region" description="Basic and acidic residues" evidence="1">
    <location>
        <begin position="66"/>
        <end position="78"/>
    </location>
</feature>
<feature type="non-terminal residue" evidence="2">
    <location>
        <position position="181"/>
    </location>
</feature>
<protein>
    <submittedName>
        <fullName evidence="2">Uncharacterized protein</fullName>
    </submittedName>
</protein>
<reference evidence="2 3" key="1">
    <citation type="journal article" date="2013" name="BMC Genomics">
        <title>The miniature genome of a carnivorous plant Genlisea aurea contains a low number of genes and short non-coding sequences.</title>
        <authorList>
            <person name="Leushkin E.V."/>
            <person name="Sutormin R.A."/>
            <person name="Nabieva E.R."/>
            <person name="Penin A.A."/>
            <person name="Kondrashov A.S."/>
            <person name="Logacheva M.D."/>
        </authorList>
    </citation>
    <scope>NUCLEOTIDE SEQUENCE [LARGE SCALE GENOMIC DNA]</scope>
</reference>
<dbReference type="OrthoDB" id="62853at2759"/>
<dbReference type="Proteomes" id="UP000015453">
    <property type="component" value="Unassembled WGS sequence"/>
</dbReference>
<sequence length="181" mass="20523">MILIGKGRRRRKKKSREFEYWAVDDSHWKDRIVHYFSMEQFLHNGAGKLKSGRGSRSRKRFSSGDAHSRPCADERRKQEASSPAELIVIFRKTTNCVIPSEISLNKIFRRFGGLLESETLLDHTSGRARVIFKRGFDAQVACDSCKKIKVLGGAAVSYHVGYSPLISVKKSPAALPRLRDD</sequence>
<evidence type="ECO:0000256" key="1">
    <source>
        <dbReference type="SAM" id="MobiDB-lite"/>
    </source>
</evidence>
<dbReference type="InterPro" id="IPR053063">
    <property type="entry name" value="PWWP_domain_containing_PDP"/>
</dbReference>